<keyword evidence="3" id="KW-1185">Reference proteome</keyword>
<dbReference type="AlphaFoldDB" id="A0A1V8T619"/>
<dbReference type="Proteomes" id="UP000192596">
    <property type="component" value="Unassembled WGS sequence"/>
</dbReference>
<proteinExistence type="predicted"/>
<feature type="compositionally biased region" description="Low complexity" evidence="1">
    <location>
        <begin position="25"/>
        <end position="53"/>
    </location>
</feature>
<dbReference type="InParanoid" id="A0A1V8T619"/>
<feature type="compositionally biased region" description="Acidic residues" evidence="1">
    <location>
        <begin position="350"/>
        <end position="375"/>
    </location>
</feature>
<dbReference type="EMBL" id="NAJO01000016">
    <property type="protein sequence ID" value="OQO06790.1"/>
    <property type="molecule type" value="Genomic_DNA"/>
</dbReference>
<evidence type="ECO:0000313" key="3">
    <source>
        <dbReference type="Proteomes" id="UP000192596"/>
    </source>
</evidence>
<reference evidence="3" key="1">
    <citation type="submission" date="2017-03" db="EMBL/GenBank/DDBJ databases">
        <title>Genomes of endolithic fungi from Antarctica.</title>
        <authorList>
            <person name="Coleine C."/>
            <person name="Masonjones S."/>
            <person name="Stajich J.E."/>
        </authorList>
    </citation>
    <scope>NUCLEOTIDE SEQUENCE [LARGE SCALE GENOMIC DNA]</scope>
    <source>
        <strain evidence="3">CCFEE 5527</strain>
    </source>
</reference>
<sequence>MPFKSANPSTTPQKSATPTLTPRNTLRQSLRSTSRFFLSRSSPSKPNLTLPPITISPPHHPTAPLSPLTPGYRSSDADTQRVLQKGSTARAKRRKLVKRRFQREGRASAAGFGVLAGDCGGESEDEEGEERDGAGDGERGAWSAPPRLKTPRLPELDFGFERREEEGKMEVGEEVPRVCYRCDIHATSGADFRAAMAECKQSVLESHGRLLHDFEYLSGFLYSLPITVRNPLSSRDPTEQGGYIIITTWDPFQPPKFDPLRMNPFGGQGDISPTKPKVFAEIAKELHFGNPRSRLQRLSRAQSMAQLMQDAKSWRKAESVLGLGRSGSMEGLRSGRVSYHPRAGATLAELMDEDELSEEGDGEDVDDEDFAEEWESVMSGNDESVDGGVAL</sequence>
<feature type="region of interest" description="Disordered" evidence="1">
    <location>
        <begin position="1"/>
        <end position="148"/>
    </location>
</feature>
<feature type="compositionally biased region" description="Acidic residues" evidence="1">
    <location>
        <begin position="121"/>
        <end position="130"/>
    </location>
</feature>
<feature type="region of interest" description="Disordered" evidence="1">
    <location>
        <begin position="349"/>
        <end position="391"/>
    </location>
</feature>
<accession>A0A1V8T619</accession>
<comment type="caution">
    <text evidence="2">The sequence shown here is derived from an EMBL/GenBank/DDBJ whole genome shotgun (WGS) entry which is preliminary data.</text>
</comment>
<gene>
    <name evidence="2" type="ORF">B0A48_08578</name>
</gene>
<dbReference type="OrthoDB" id="3942684at2759"/>
<name>A0A1V8T619_9PEZI</name>
<feature type="compositionally biased region" description="Polar residues" evidence="1">
    <location>
        <begin position="1"/>
        <end position="24"/>
    </location>
</feature>
<evidence type="ECO:0000256" key="1">
    <source>
        <dbReference type="SAM" id="MobiDB-lite"/>
    </source>
</evidence>
<organism evidence="2 3">
    <name type="scientific">Cryoendolithus antarcticus</name>
    <dbReference type="NCBI Taxonomy" id="1507870"/>
    <lineage>
        <taxon>Eukaryota</taxon>
        <taxon>Fungi</taxon>
        <taxon>Dikarya</taxon>
        <taxon>Ascomycota</taxon>
        <taxon>Pezizomycotina</taxon>
        <taxon>Dothideomycetes</taxon>
        <taxon>Dothideomycetidae</taxon>
        <taxon>Cladosporiales</taxon>
        <taxon>Cladosporiaceae</taxon>
        <taxon>Cryoendolithus</taxon>
    </lineage>
</organism>
<feature type="compositionally biased region" description="Basic residues" evidence="1">
    <location>
        <begin position="90"/>
        <end position="101"/>
    </location>
</feature>
<evidence type="ECO:0000313" key="2">
    <source>
        <dbReference type="EMBL" id="OQO06790.1"/>
    </source>
</evidence>
<protein>
    <submittedName>
        <fullName evidence="2">Uncharacterized protein</fullName>
    </submittedName>
</protein>